<dbReference type="Proteomes" id="UP000032417">
    <property type="component" value="Chromosome 1"/>
</dbReference>
<evidence type="ECO:0000256" key="4">
    <source>
        <dbReference type="ARBA" id="ARBA00023004"/>
    </source>
</evidence>
<organism evidence="6 7">
    <name type="scientific">Fermentimonas caenicola</name>
    <dbReference type="NCBI Taxonomy" id="1562970"/>
    <lineage>
        <taxon>Bacteria</taxon>
        <taxon>Pseudomonadati</taxon>
        <taxon>Bacteroidota</taxon>
        <taxon>Bacteroidia</taxon>
        <taxon>Bacteroidales</taxon>
        <taxon>Dysgonomonadaceae</taxon>
        <taxon>Fermentimonas</taxon>
    </lineage>
</organism>
<dbReference type="Pfam" id="PF13353">
    <property type="entry name" value="Fer4_12"/>
    <property type="match status" value="1"/>
</dbReference>
<evidence type="ECO:0000256" key="3">
    <source>
        <dbReference type="ARBA" id="ARBA00022723"/>
    </source>
</evidence>
<dbReference type="HOGENOM" id="CLU_115310_0_0_10"/>
<evidence type="ECO:0000256" key="2">
    <source>
        <dbReference type="ARBA" id="ARBA00022691"/>
    </source>
</evidence>
<dbReference type="InterPro" id="IPR013785">
    <property type="entry name" value="Aldolase_TIM"/>
</dbReference>
<dbReference type="OrthoDB" id="9782387at2"/>
<keyword evidence="3" id="KW-0479">Metal-binding</keyword>
<evidence type="ECO:0000313" key="7">
    <source>
        <dbReference type="Proteomes" id="UP000032417"/>
    </source>
</evidence>
<name>A0A098BX44_9BACT</name>
<dbReference type="AlphaFoldDB" id="A0A098BX44"/>
<dbReference type="KEGG" id="pbt:ING2E5B_0448"/>
<dbReference type="EMBL" id="LN515532">
    <property type="protein sequence ID" value="CEA15215.1"/>
    <property type="molecule type" value="Genomic_DNA"/>
</dbReference>
<reference evidence="6 7" key="1">
    <citation type="submission" date="2014-08" db="EMBL/GenBank/DDBJ databases">
        <authorList>
            <person name="Wibberg D."/>
        </authorList>
    </citation>
    <scope>NUCLEOTIDE SEQUENCE [LARGE SCALE GENOMIC DNA]</scope>
    <source>
        <strain evidence="7">ING2-E5B</strain>
    </source>
</reference>
<evidence type="ECO:0000256" key="5">
    <source>
        <dbReference type="ARBA" id="ARBA00023014"/>
    </source>
</evidence>
<dbReference type="GO" id="GO:0046872">
    <property type="term" value="F:metal ion binding"/>
    <property type="evidence" value="ECO:0007669"/>
    <property type="project" value="UniProtKB-KW"/>
</dbReference>
<proteinExistence type="predicted"/>
<protein>
    <submittedName>
        <fullName evidence="6">Anaerobic ribonucleoside-triphosphate reductase activating protein</fullName>
    </submittedName>
</protein>
<dbReference type="InterPro" id="IPR058240">
    <property type="entry name" value="rSAM_sf"/>
</dbReference>
<dbReference type="STRING" id="1562970.ING2E5B_0448"/>
<dbReference type="InterPro" id="IPR007197">
    <property type="entry name" value="rSAM"/>
</dbReference>
<evidence type="ECO:0000256" key="1">
    <source>
        <dbReference type="ARBA" id="ARBA00001966"/>
    </source>
</evidence>
<keyword evidence="4" id="KW-0408">Iron</keyword>
<dbReference type="GO" id="GO:0051536">
    <property type="term" value="F:iron-sulfur cluster binding"/>
    <property type="evidence" value="ECO:0007669"/>
    <property type="project" value="UniProtKB-KW"/>
</dbReference>
<dbReference type="SFLD" id="SFLDS00029">
    <property type="entry name" value="Radical_SAM"/>
    <property type="match status" value="1"/>
</dbReference>
<dbReference type="GO" id="GO:0003824">
    <property type="term" value="F:catalytic activity"/>
    <property type="evidence" value="ECO:0007669"/>
    <property type="project" value="InterPro"/>
</dbReference>
<keyword evidence="5" id="KW-0411">Iron-sulfur</keyword>
<gene>
    <name evidence="6" type="ORF">ING2E5B_0448</name>
</gene>
<dbReference type="Gene3D" id="3.20.20.70">
    <property type="entry name" value="Aldolase class I"/>
    <property type="match status" value="1"/>
</dbReference>
<dbReference type="InterPro" id="IPR014191">
    <property type="entry name" value="Anaer_RNR_activator"/>
</dbReference>
<keyword evidence="7" id="KW-1185">Reference proteome</keyword>
<evidence type="ECO:0000313" key="6">
    <source>
        <dbReference type="EMBL" id="CEA15215.1"/>
    </source>
</evidence>
<accession>A0A098BX44</accession>
<comment type="cofactor">
    <cofactor evidence="1">
        <name>[4Fe-4S] cluster</name>
        <dbReference type="ChEBI" id="CHEBI:49883"/>
    </cofactor>
</comment>
<dbReference type="NCBIfam" id="TIGR02826">
    <property type="entry name" value="RNR_activ_nrdG3"/>
    <property type="match status" value="1"/>
</dbReference>
<keyword evidence="2" id="KW-0949">S-adenosyl-L-methionine</keyword>
<sequence>MLRFHNYDIVFQEIPSEVTLAINISGCPNRCKGCHSPHLWNDIGKVLDESSIAVLMEKYGNAITCICFMGGDSEPDEVDRLAVHLRRSIKQPIKTAWYSGKQNIPKSCNLHNFDYIKLGAYIEELGGLDSPKTNPRLYKITNEQMEDITNHFQKQKQ</sequence>
<dbReference type="SUPFAM" id="SSF102114">
    <property type="entry name" value="Radical SAM enzymes"/>
    <property type="match status" value="1"/>
</dbReference>